<gene>
    <name evidence="2" type="ORF">DL89DRAFT_263256</name>
</gene>
<sequence>MNTYTSPLYLAPRKSTRTLIRSRLPSISSQTYITALALPSPPPSPANESLMQQSMLSTTFALPSFSEVKLIDSHQSKLSLASDSESEVDDKTLDGDWEADCPEFDGVFEMELDTECPHQPMTAGPRPWRVRPERVYNSLRAQIQAIDADDNEFCVM</sequence>
<dbReference type="AlphaFoldDB" id="A0A1Y1VQU3"/>
<dbReference type="RefSeq" id="XP_040739022.1">
    <property type="nucleotide sequence ID" value="XM_040885888.1"/>
</dbReference>
<evidence type="ECO:0000256" key="1">
    <source>
        <dbReference type="SAM" id="MobiDB-lite"/>
    </source>
</evidence>
<proteinExistence type="predicted"/>
<organism evidence="2 3">
    <name type="scientific">Linderina pennispora</name>
    <dbReference type="NCBI Taxonomy" id="61395"/>
    <lineage>
        <taxon>Eukaryota</taxon>
        <taxon>Fungi</taxon>
        <taxon>Fungi incertae sedis</taxon>
        <taxon>Zoopagomycota</taxon>
        <taxon>Kickxellomycotina</taxon>
        <taxon>Kickxellomycetes</taxon>
        <taxon>Kickxellales</taxon>
        <taxon>Kickxellaceae</taxon>
        <taxon>Linderina</taxon>
    </lineage>
</organism>
<dbReference type="GeneID" id="63802536"/>
<accession>A0A1Y1VQU3</accession>
<dbReference type="OrthoDB" id="5587804at2759"/>
<protein>
    <submittedName>
        <fullName evidence="2">Uncharacterized protein</fullName>
    </submittedName>
</protein>
<keyword evidence="3" id="KW-1185">Reference proteome</keyword>
<evidence type="ECO:0000313" key="3">
    <source>
        <dbReference type="Proteomes" id="UP000193922"/>
    </source>
</evidence>
<comment type="caution">
    <text evidence="2">The sequence shown here is derived from an EMBL/GenBank/DDBJ whole genome shotgun (WGS) entry which is preliminary data.</text>
</comment>
<dbReference type="Proteomes" id="UP000193922">
    <property type="component" value="Unassembled WGS sequence"/>
</dbReference>
<dbReference type="EMBL" id="MCFD01000172">
    <property type="protein sequence ID" value="ORX63648.1"/>
    <property type="molecule type" value="Genomic_DNA"/>
</dbReference>
<evidence type="ECO:0000313" key="2">
    <source>
        <dbReference type="EMBL" id="ORX63648.1"/>
    </source>
</evidence>
<feature type="region of interest" description="Disordered" evidence="1">
    <location>
        <begin position="77"/>
        <end position="96"/>
    </location>
</feature>
<name>A0A1Y1VQU3_9FUNG</name>
<reference evidence="2 3" key="1">
    <citation type="submission" date="2016-07" db="EMBL/GenBank/DDBJ databases">
        <title>Pervasive Adenine N6-methylation of Active Genes in Fungi.</title>
        <authorList>
            <consortium name="DOE Joint Genome Institute"/>
            <person name="Mondo S.J."/>
            <person name="Dannebaum R.O."/>
            <person name="Kuo R.C."/>
            <person name="Labutti K."/>
            <person name="Haridas S."/>
            <person name="Kuo A."/>
            <person name="Salamov A."/>
            <person name="Ahrendt S.R."/>
            <person name="Lipzen A."/>
            <person name="Sullivan W."/>
            <person name="Andreopoulos W.B."/>
            <person name="Clum A."/>
            <person name="Lindquist E."/>
            <person name="Daum C."/>
            <person name="Ramamoorthy G.K."/>
            <person name="Gryganskyi A."/>
            <person name="Culley D."/>
            <person name="Magnuson J.K."/>
            <person name="James T.Y."/>
            <person name="O'Malley M.A."/>
            <person name="Stajich J.E."/>
            <person name="Spatafora J.W."/>
            <person name="Visel A."/>
            <person name="Grigoriev I.V."/>
        </authorList>
    </citation>
    <scope>NUCLEOTIDE SEQUENCE [LARGE SCALE GENOMIC DNA]</scope>
    <source>
        <strain evidence="2 3">ATCC 12442</strain>
    </source>
</reference>